<reference evidence="2" key="1">
    <citation type="submission" date="2016-11" db="UniProtKB">
        <authorList>
            <consortium name="WormBaseParasite"/>
        </authorList>
    </citation>
    <scope>IDENTIFICATION</scope>
</reference>
<evidence type="ECO:0000313" key="2">
    <source>
        <dbReference type="WBParaSite" id="L893_g19095.t1"/>
    </source>
</evidence>
<accession>A0A1I7YRY0</accession>
<evidence type="ECO:0000313" key="1">
    <source>
        <dbReference type="Proteomes" id="UP000095287"/>
    </source>
</evidence>
<organism evidence="1 2">
    <name type="scientific">Steinernema glaseri</name>
    <dbReference type="NCBI Taxonomy" id="37863"/>
    <lineage>
        <taxon>Eukaryota</taxon>
        <taxon>Metazoa</taxon>
        <taxon>Ecdysozoa</taxon>
        <taxon>Nematoda</taxon>
        <taxon>Chromadorea</taxon>
        <taxon>Rhabditida</taxon>
        <taxon>Tylenchina</taxon>
        <taxon>Panagrolaimomorpha</taxon>
        <taxon>Strongyloidoidea</taxon>
        <taxon>Steinernematidae</taxon>
        <taxon>Steinernema</taxon>
    </lineage>
</organism>
<protein>
    <submittedName>
        <fullName evidence="2">Uncharacterized protein</fullName>
    </submittedName>
</protein>
<dbReference type="WBParaSite" id="L893_g19095.t1">
    <property type="protein sequence ID" value="L893_g19095.t1"/>
    <property type="gene ID" value="L893_g19095"/>
</dbReference>
<dbReference type="Proteomes" id="UP000095287">
    <property type="component" value="Unplaced"/>
</dbReference>
<dbReference type="AlphaFoldDB" id="A0A1I7YRY0"/>
<keyword evidence="1" id="KW-1185">Reference proteome</keyword>
<proteinExistence type="predicted"/>
<name>A0A1I7YRY0_9BILA</name>
<sequence>MLNERAYAIIKAQQHNNAFWLYVFQWHYAINAQRSKSTMDIQVCKKTHHFPRFLGGESSSAGAAILGFPRRSTSVAVSLRKSDHRMKLVV</sequence>